<comment type="caution">
    <text evidence="2">The sequence shown here is derived from an EMBL/GenBank/DDBJ whole genome shotgun (WGS) entry which is preliminary data.</text>
</comment>
<sequence length="115" mass="12334">MGLITHNRIYVCIGASPYPVIVDLVIIGSRGIIILFIKGCLNPSCPICAVAVAALYRRKPLGVGRWRPLLAGSPRAATPCRVPSRSRPPPYGYGLAKPGCPSFSLPSLREHNKNA</sequence>
<accession>A0A426Z1G9</accession>
<name>A0A426Z1G9_ENSVE</name>
<keyword evidence="1" id="KW-1133">Transmembrane helix</keyword>
<gene>
    <name evidence="2" type="ORF">B296_00013848</name>
</gene>
<feature type="transmembrane region" description="Helical" evidence="1">
    <location>
        <begin position="9"/>
        <end position="27"/>
    </location>
</feature>
<keyword evidence="1" id="KW-0472">Membrane</keyword>
<feature type="transmembrane region" description="Helical" evidence="1">
    <location>
        <begin position="33"/>
        <end position="56"/>
    </location>
</feature>
<proteinExistence type="predicted"/>
<keyword evidence="1" id="KW-0812">Transmembrane</keyword>
<reference evidence="2 3" key="1">
    <citation type="journal article" date="2014" name="Agronomy (Basel)">
        <title>A Draft Genome Sequence for Ensete ventricosum, the Drought-Tolerant Tree Against Hunger.</title>
        <authorList>
            <person name="Harrison J."/>
            <person name="Moore K.A."/>
            <person name="Paszkiewicz K."/>
            <person name="Jones T."/>
            <person name="Grant M."/>
            <person name="Ambacheew D."/>
            <person name="Muzemil S."/>
            <person name="Studholme D.J."/>
        </authorList>
    </citation>
    <scope>NUCLEOTIDE SEQUENCE [LARGE SCALE GENOMIC DNA]</scope>
</reference>
<evidence type="ECO:0000256" key="1">
    <source>
        <dbReference type="SAM" id="Phobius"/>
    </source>
</evidence>
<evidence type="ECO:0000313" key="2">
    <source>
        <dbReference type="EMBL" id="RRT57808.1"/>
    </source>
</evidence>
<dbReference type="EMBL" id="AMZH03008993">
    <property type="protein sequence ID" value="RRT57808.1"/>
    <property type="molecule type" value="Genomic_DNA"/>
</dbReference>
<organism evidence="2 3">
    <name type="scientific">Ensete ventricosum</name>
    <name type="common">Abyssinian banana</name>
    <name type="synonym">Musa ensete</name>
    <dbReference type="NCBI Taxonomy" id="4639"/>
    <lineage>
        <taxon>Eukaryota</taxon>
        <taxon>Viridiplantae</taxon>
        <taxon>Streptophyta</taxon>
        <taxon>Embryophyta</taxon>
        <taxon>Tracheophyta</taxon>
        <taxon>Spermatophyta</taxon>
        <taxon>Magnoliopsida</taxon>
        <taxon>Liliopsida</taxon>
        <taxon>Zingiberales</taxon>
        <taxon>Musaceae</taxon>
        <taxon>Ensete</taxon>
    </lineage>
</organism>
<protein>
    <submittedName>
        <fullName evidence="2">Uncharacterized protein</fullName>
    </submittedName>
</protein>
<evidence type="ECO:0000313" key="3">
    <source>
        <dbReference type="Proteomes" id="UP000287651"/>
    </source>
</evidence>
<dbReference type="AlphaFoldDB" id="A0A426Z1G9"/>
<dbReference type="Proteomes" id="UP000287651">
    <property type="component" value="Unassembled WGS sequence"/>
</dbReference>